<reference evidence="2" key="1">
    <citation type="submission" date="2020-05" db="EMBL/GenBank/DDBJ databases">
        <authorList>
            <person name="Chiriac C."/>
            <person name="Salcher M."/>
            <person name="Ghai R."/>
            <person name="Kavagutti S V."/>
        </authorList>
    </citation>
    <scope>NUCLEOTIDE SEQUENCE</scope>
</reference>
<accession>A0A6J7GFU7</accession>
<dbReference type="InterPro" id="IPR029058">
    <property type="entry name" value="AB_hydrolase_fold"/>
</dbReference>
<dbReference type="AlphaFoldDB" id="A0A6J7GFU7"/>
<dbReference type="EMBL" id="CAFBMG010000081">
    <property type="protein sequence ID" value="CAB4905478.1"/>
    <property type="molecule type" value="Genomic_DNA"/>
</dbReference>
<evidence type="ECO:0000313" key="2">
    <source>
        <dbReference type="EMBL" id="CAB4905478.1"/>
    </source>
</evidence>
<dbReference type="InterPro" id="IPR013595">
    <property type="entry name" value="Pept_S33_TAP-like_C"/>
</dbReference>
<protein>
    <submittedName>
        <fullName evidence="2">Unannotated protein</fullName>
    </submittedName>
</protein>
<feature type="domain" description="Peptidase S33 tripeptidyl aminopeptidase-like C-terminal" evidence="1">
    <location>
        <begin position="136"/>
        <end position="236"/>
    </location>
</feature>
<dbReference type="Pfam" id="PF08386">
    <property type="entry name" value="Abhydrolase_4"/>
    <property type="match status" value="1"/>
</dbReference>
<sequence>MANFVTACNADTSCALGPDAAAKIATTRAELEQKPIQVVTPSGTRTLGVDLFDIGLATALYDTSLWGTAAEAIRDINSGGGQLIFSLVDRQLGREPDGSFDNSSAAQSMVSCADSAQRPTVEESQQAAERIQAGAPTFGQALGWATLSCLGWPLAENPLPEITGKGSPTVLVVGTVGDPATPYAWAEQMTAALESAVLLTYEGDGHTAFLRGGPCVDNAVVTYLIELTVPKLGTRCPDKEQDLSFGGLRDEVISQLVEGGLPKKLAECVIDGVIKETGSAEFNRMVLEEDVEKLSQLVTAQTLGCASAGD</sequence>
<dbReference type="SUPFAM" id="SSF53474">
    <property type="entry name" value="alpha/beta-Hydrolases"/>
    <property type="match status" value="1"/>
</dbReference>
<proteinExistence type="predicted"/>
<gene>
    <name evidence="2" type="ORF">UFOPK3519_01073</name>
</gene>
<name>A0A6J7GFU7_9ZZZZ</name>
<dbReference type="Gene3D" id="3.40.50.1820">
    <property type="entry name" value="alpha/beta hydrolase"/>
    <property type="match status" value="1"/>
</dbReference>
<organism evidence="2">
    <name type="scientific">freshwater metagenome</name>
    <dbReference type="NCBI Taxonomy" id="449393"/>
    <lineage>
        <taxon>unclassified sequences</taxon>
        <taxon>metagenomes</taxon>
        <taxon>ecological metagenomes</taxon>
    </lineage>
</organism>
<evidence type="ECO:0000259" key="1">
    <source>
        <dbReference type="Pfam" id="PF08386"/>
    </source>
</evidence>